<dbReference type="Proteomes" id="UP000323454">
    <property type="component" value="Unassembled WGS sequence"/>
</dbReference>
<dbReference type="Pfam" id="PF03704">
    <property type="entry name" value="BTAD"/>
    <property type="match status" value="1"/>
</dbReference>
<comment type="caution">
    <text evidence="4">The sequence shown here is derived from an EMBL/GenBank/DDBJ whole genome shotgun (WGS) entry which is preliminary data.</text>
</comment>
<reference evidence="4 5" key="1">
    <citation type="submission" date="2019-09" db="EMBL/GenBank/DDBJ databases">
        <title>Goodfellowia gen. nov., a new genus of the Pseudonocardineae related to Actinoalloteichus, containing Goodfellowia coeruleoviolacea gen. nov., comb. nov. gen. nov., comb. nov.</title>
        <authorList>
            <person name="Labeda D."/>
        </authorList>
    </citation>
    <scope>NUCLEOTIDE SEQUENCE [LARGE SCALE GENOMIC DNA]</scope>
    <source>
        <strain evidence="4 5">AN110305</strain>
    </source>
</reference>
<dbReference type="PANTHER" id="PTHR35807:SF1">
    <property type="entry name" value="TRANSCRIPTIONAL REGULATOR REDD"/>
    <property type="match status" value="1"/>
</dbReference>
<dbReference type="RefSeq" id="WP_149855361.1">
    <property type="nucleotide sequence ID" value="NZ_VUOB01000200.1"/>
</dbReference>
<feature type="non-terminal residue" evidence="4">
    <location>
        <position position="67"/>
    </location>
</feature>
<dbReference type="GO" id="GO:0006355">
    <property type="term" value="P:regulation of DNA-templated transcription"/>
    <property type="evidence" value="ECO:0007669"/>
    <property type="project" value="TreeGrafter"/>
</dbReference>
<feature type="domain" description="Bacterial transcriptional activator" evidence="3">
    <location>
        <begin position="1"/>
        <end position="66"/>
    </location>
</feature>
<protein>
    <recommendedName>
        <fullName evidence="3">Bacterial transcriptional activator domain-containing protein</fullName>
    </recommendedName>
</protein>
<dbReference type="OrthoDB" id="3594253at2"/>
<reference evidence="4 5" key="2">
    <citation type="submission" date="2019-09" db="EMBL/GenBank/DDBJ databases">
        <authorList>
            <person name="Jin C."/>
        </authorList>
    </citation>
    <scope>NUCLEOTIDE SEQUENCE [LARGE SCALE GENOMIC DNA]</scope>
    <source>
        <strain evidence="4 5">AN110305</strain>
    </source>
</reference>
<keyword evidence="2" id="KW-0804">Transcription</keyword>
<dbReference type="InterPro" id="IPR051677">
    <property type="entry name" value="AfsR-DnrI-RedD_regulator"/>
</dbReference>
<evidence type="ECO:0000256" key="2">
    <source>
        <dbReference type="ARBA" id="ARBA00023163"/>
    </source>
</evidence>
<keyword evidence="5" id="KW-1185">Reference proteome</keyword>
<evidence type="ECO:0000256" key="1">
    <source>
        <dbReference type="ARBA" id="ARBA00023015"/>
    </source>
</evidence>
<dbReference type="AlphaFoldDB" id="A0A5B2VZN4"/>
<evidence type="ECO:0000313" key="5">
    <source>
        <dbReference type="Proteomes" id="UP000323454"/>
    </source>
</evidence>
<dbReference type="SMART" id="SM01043">
    <property type="entry name" value="BTAD"/>
    <property type="match status" value="1"/>
</dbReference>
<dbReference type="SUPFAM" id="SSF48452">
    <property type="entry name" value="TPR-like"/>
    <property type="match status" value="1"/>
</dbReference>
<sequence length="67" mass="7774">ADLVPELTTLVDTHPTRERLHTHLMLALYRAGRQADALHAYQRARRVLAEELGIRPGQELRELHQRI</sequence>
<dbReference type="PANTHER" id="PTHR35807">
    <property type="entry name" value="TRANSCRIPTIONAL REGULATOR REDD-RELATED"/>
    <property type="match status" value="1"/>
</dbReference>
<gene>
    <name evidence="4" type="ORF">F0L68_41285</name>
</gene>
<dbReference type="EMBL" id="VUOB01000200">
    <property type="protein sequence ID" value="KAA2244294.1"/>
    <property type="molecule type" value="Genomic_DNA"/>
</dbReference>
<dbReference type="InterPro" id="IPR005158">
    <property type="entry name" value="BTAD"/>
</dbReference>
<keyword evidence="1" id="KW-0805">Transcription regulation</keyword>
<dbReference type="Gene3D" id="1.25.40.10">
    <property type="entry name" value="Tetratricopeptide repeat domain"/>
    <property type="match status" value="1"/>
</dbReference>
<evidence type="ECO:0000313" key="4">
    <source>
        <dbReference type="EMBL" id="KAA2244294.1"/>
    </source>
</evidence>
<organism evidence="4 5">
    <name type="scientific">Solihabitans fulvus</name>
    <dbReference type="NCBI Taxonomy" id="1892852"/>
    <lineage>
        <taxon>Bacteria</taxon>
        <taxon>Bacillati</taxon>
        <taxon>Actinomycetota</taxon>
        <taxon>Actinomycetes</taxon>
        <taxon>Pseudonocardiales</taxon>
        <taxon>Pseudonocardiaceae</taxon>
        <taxon>Solihabitans</taxon>
    </lineage>
</organism>
<dbReference type="GO" id="GO:0003677">
    <property type="term" value="F:DNA binding"/>
    <property type="evidence" value="ECO:0007669"/>
    <property type="project" value="TreeGrafter"/>
</dbReference>
<dbReference type="InterPro" id="IPR011990">
    <property type="entry name" value="TPR-like_helical_dom_sf"/>
</dbReference>
<evidence type="ECO:0000259" key="3">
    <source>
        <dbReference type="SMART" id="SM01043"/>
    </source>
</evidence>
<feature type="non-terminal residue" evidence="4">
    <location>
        <position position="1"/>
    </location>
</feature>
<accession>A0A5B2VZN4</accession>
<proteinExistence type="predicted"/>
<name>A0A5B2VZN4_9PSEU</name>